<dbReference type="OMA" id="QSSMFQD"/>
<evidence type="ECO:0000256" key="3">
    <source>
        <dbReference type="ARBA" id="ARBA00022737"/>
    </source>
</evidence>
<dbReference type="GO" id="GO:0000045">
    <property type="term" value="P:autophagosome assembly"/>
    <property type="evidence" value="ECO:0007669"/>
    <property type="project" value="InterPro"/>
</dbReference>
<dbReference type="STRING" id="137246.A0A401T3S8"/>
<keyword evidence="8" id="KW-1185">Reference proteome</keyword>
<dbReference type="InterPro" id="IPR036322">
    <property type="entry name" value="WD40_repeat_dom_sf"/>
</dbReference>
<dbReference type="AlphaFoldDB" id="A0A401T3S8"/>
<feature type="repeat" description="WD" evidence="4">
    <location>
        <begin position="343"/>
        <end position="384"/>
    </location>
</feature>
<dbReference type="Pfam" id="PF08614">
    <property type="entry name" value="ATG16"/>
    <property type="match status" value="1"/>
</dbReference>
<evidence type="ECO:0000256" key="4">
    <source>
        <dbReference type="PROSITE-ProRule" id="PRU00221"/>
    </source>
</evidence>
<name>A0A401T3S8_CHIPU</name>
<feature type="repeat" description="WD" evidence="4">
    <location>
        <begin position="442"/>
        <end position="465"/>
    </location>
</feature>
<dbReference type="PANTHER" id="PTHR19878:SF7">
    <property type="entry name" value="PROTEIN ATG16L2"/>
    <property type="match status" value="1"/>
</dbReference>
<dbReference type="InterPro" id="IPR001680">
    <property type="entry name" value="WD40_rpt"/>
</dbReference>
<feature type="coiled-coil region" evidence="5">
    <location>
        <begin position="106"/>
        <end position="154"/>
    </location>
</feature>
<dbReference type="Gene3D" id="2.130.10.10">
    <property type="entry name" value="YVTN repeat-like/Quinoprotein amine dehydrogenase"/>
    <property type="match status" value="3"/>
</dbReference>
<evidence type="ECO:0000256" key="1">
    <source>
        <dbReference type="ARBA" id="ARBA00009271"/>
    </source>
</evidence>
<accession>A0A401T3S8</accession>
<proteinExistence type="inferred from homology"/>
<protein>
    <recommendedName>
        <fullName evidence="6">Autophagy-related protein 16 domain-containing protein</fullName>
    </recommendedName>
</protein>
<dbReference type="PRINTS" id="PR00320">
    <property type="entry name" value="GPROTEINBRPT"/>
</dbReference>
<evidence type="ECO:0000259" key="6">
    <source>
        <dbReference type="Pfam" id="PF08614"/>
    </source>
</evidence>
<feature type="repeat" description="WD" evidence="4">
    <location>
        <begin position="385"/>
        <end position="426"/>
    </location>
</feature>
<dbReference type="EMBL" id="BEZZ01000973">
    <property type="protein sequence ID" value="GCC37295.1"/>
    <property type="molecule type" value="Genomic_DNA"/>
</dbReference>
<comment type="similarity">
    <text evidence="1">Belongs to the WD repeat ATG16 family.</text>
</comment>
<dbReference type="Pfam" id="PF00400">
    <property type="entry name" value="WD40"/>
    <property type="match status" value="6"/>
</dbReference>
<organism evidence="7 8">
    <name type="scientific">Chiloscyllium punctatum</name>
    <name type="common">Brownbanded bambooshark</name>
    <name type="synonym">Hemiscyllium punctatum</name>
    <dbReference type="NCBI Taxonomy" id="137246"/>
    <lineage>
        <taxon>Eukaryota</taxon>
        <taxon>Metazoa</taxon>
        <taxon>Chordata</taxon>
        <taxon>Craniata</taxon>
        <taxon>Vertebrata</taxon>
        <taxon>Chondrichthyes</taxon>
        <taxon>Elasmobranchii</taxon>
        <taxon>Galeomorphii</taxon>
        <taxon>Galeoidea</taxon>
        <taxon>Orectolobiformes</taxon>
        <taxon>Hemiscylliidae</taxon>
        <taxon>Chiloscyllium</taxon>
    </lineage>
</organism>
<dbReference type="InterPro" id="IPR013923">
    <property type="entry name" value="Autophagy-rel_prot_16_dom"/>
</dbReference>
<feature type="domain" description="Autophagy-related protein 16" evidence="6">
    <location>
        <begin position="13"/>
        <end position="188"/>
    </location>
</feature>
<sequence>METPSSGRDWRKHIVRQLQHRDRRQKLHFEDLIHSYNQLLMKSNIVQLWRDKHLAATPSLSPEPQNVVSLQSTHRKELIEMYQANGELVQEVFSLSKQHKHREEDLQVSHSRLVELEVRLSELEGERERLLERFEELEKANARVKEDYDNLQQLYRSQWEQLLKREVEGTELIQSMIDIKVQAARDLNYRNEKPKRVQEKNLKKDLAVVSRVPISMDTGVFPPVQKLLPEAARHQEIKIFKPFRSSRSSSLSLPPHPRLFQSFKELFRKRANTSFIGVDCSPTNFCSVARIPAKVRFSLEAHDGEVNAVKFSPNSKILATGGSDRKVKLWDIVGGMLQLVKILEGSNDGVTSIEFDPSGLHLLAGSYDNTARLWSLKDCELKHTLSGHSAKVTAAKFKFYCREAVTGSHDRTIKVWDLRKAACVSSIPLPSRCSDIVCSDYLIISGHFDEKVRLWDTRSGTKTDEIPLQGKVTSLDINSERTQLLSCSRDDLLKVVDLRMNETRQELRAEGFKCGADWTKAIFSPDGSYAVVGSSDGVLYIWDTLTGKLETSLVGQHKSSINAVSWSLSGEYVVSVDRSRLASLWTDC</sequence>
<dbReference type="PROSITE" id="PS50082">
    <property type="entry name" value="WD_REPEATS_2"/>
    <property type="match status" value="5"/>
</dbReference>
<feature type="repeat" description="WD" evidence="4">
    <location>
        <begin position="523"/>
        <end position="552"/>
    </location>
</feature>
<comment type="caution">
    <text evidence="7">The sequence shown here is derived from an EMBL/GenBank/DDBJ whole genome shotgun (WGS) entry which is preliminary data.</text>
</comment>
<dbReference type="PANTHER" id="PTHR19878">
    <property type="entry name" value="AUTOPHAGY PROTEIN 16-LIKE"/>
    <property type="match status" value="1"/>
</dbReference>
<gene>
    <name evidence="7" type="ORF">chiPu_0015798</name>
</gene>
<keyword evidence="2 4" id="KW-0853">WD repeat</keyword>
<dbReference type="SUPFAM" id="SSF50978">
    <property type="entry name" value="WD40 repeat-like"/>
    <property type="match status" value="1"/>
</dbReference>
<evidence type="ECO:0000256" key="5">
    <source>
        <dbReference type="SAM" id="Coils"/>
    </source>
</evidence>
<dbReference type="InterPro" id="IPR020472">
    <property type="entry name" value="WD40_PAC1"/>
</dbReference>
<dbReference type="CDD" id="cd00200">
    <property type="entry name" value="WD40"/>
    <property type="match status" value="1"/>
</dbReference>
<dbReference type="InterPro" id="IPR045160">
    <property type="entry name" value="ATG16"/>
</dbReference>
<feature type="repeat" description="WD" evidence="4">
    <location>
        <begin position="299"/>
        <end position="332"/>
    </location>
</feature>
<keyword evidence="3" id="KW-0677">Repeat</keyword>
<dbReference type="PROSITE" id="PS50294">
    <property type="entry name" value="WD_REPEATS_REGION"/>
    <property type="match status" value="3"/>
</dbReference>
<reference evidence="7 8" key="1">
    <citation type="journal article" date="2018" name="Nat. Ecol. Evol.">
        <title>Shark genomes provide insights into elasmobranch evolution and the origin of vertebrates.</title>
        <authorList>
            <person name="Hara Y"/>
            <person name="Yamaguchi K"/>
            <person name="Onimaru K"/>
            <person name="Kadota M"/>
            <person name="Koyanagi M"/>
            <person name="Keeley SD"/>
            <person name="Tatsumi K"/>
            <person name="Tanaka K"/>
            <person name="Motone F"/>
            <person name="Kageyama Y"/>
            <person name="Nozu R"/>
            <person name="Adachi N"/>
            <person name="Nishimura O"/>
            <person name="Nakagawa R"/>
            <person name="Tanegashima C"/>
            <person name="Kiyatake I"/>
            <person name="Matsumoto R"/>
            <person name="Murakumo K"/>
            <person name="Nishida K"/>
            <person name="Terakita A"/>
            <person name="Kuratani S"/>
            <person name="Sato K"/>
            <person name="Hyodo S Kuraku.S."/>
        </authorList>
    </citation>
    <scope>NUCLEOTIDE SEQUENCE [LARGE SCALE GENOMIC DNA]</scope>
</reference>
<dbReference type="OrthoDB" id="6262491at2759"/>
<evidence type="ECO:0000256" key="2">
    <source>
        <dbReference type="ARBA" id="ARBA00022574"/>
    </source>
</evidence>
<evidence type="ECO:0000313" key="8">
    <source>
        <dbReference type="Proteomes" id="UP000287033"/>
    </source>
</evidence>
<keyword evidence="5" id="KW-0175">Coiled coil</keyword>
<dbReference type="InterPro" id="IPR015943">
    <property type="entry name" value="WD40/YVTN_repeat-like_dom_sf"/>
</dbReference>
<dbReference type="PROSITE" id="PS00678">
    <property type="entry name" value="WD_REPEATS_1"/>
    <property type="match status" value="2"/>
</dbReference>
<dbReference type="Proteomes" id="UP000287033">
    <property type="component" value="Unassembled WGS sequence"/>
</dbReference>
<dbReference type="SMART" id="SM00320">
    <property type="entry name" value="WD40"/>
    <property type="match status" value="7"/>
</dbReference>
<dbReference type="InterPro" id="IPR019775">
    <property type="entry name" value="WD40_repeat_CS"/>
</dbReference>
<evidence type="ECO:0000313" key="7">
    <source>
        <dbReference type="EMBL" id="GCC37295.1"/>
    </source>
</evidence>